<dbReference type="Pfam" id="PF00534">
    <property type="entry name" value="Glycos_transf_1"/>
    <property type="match status" value="1"/>
</dbReference>
<feature type="domain" description="Glycosyl transferase family 1" evidence="1">
    <location>
        <begin position="3"/>
        <end position="137"/>
    </location>
</feature>
<dbReference type="PANTHER" id="PTHR12526">
    <property type="entry name" value="GLYCOSYLTRANSFERASE"/>
    <property type="match status" value="1"/>
</dbReference>
<reference evidence="2" key="1">
    <citation type="submission" date="2013-12" db="EMBL/GenBank/DDBJ databases">
        <title>A Varibaculum cambriense genome reconstructed from a premature infant gut community with otherwise low bacterial novelty that shifts toward anaerobic metabolism during the third week of life.</title>
        <authorList>
            <person name="Brown C.T."/>
            <person name="Sharon I."/>
            <person name="Thomas B.C."/>
            <person name="Castelle C.J."/>
            <person name="Morowitz M.J."/>
            <person name="Banfield J.F."/>
        </authorList>
    </citation>
    <scope>NUCLEOTIDE SEQUENCE</scope>
</reference>
<organism evidence="2">
    <name type="scientific">human gut metagenome</name>
    <dbReference type="NCBI Taxonomy" id="408170"/>
    <lineage>
        <taxon>unclassified sequences</taxon>
        <taxon>metagenomes</taxon>
        <taxon>organismal metagenomes</taxon>
    </lineage>
</organism>
<proteinExistence type="predicted"/>
<evidence type="ECO:0000259" key="1">
    <source>
        <dbReference type="Pfam" id="PF00534"/>
    </source>
</evidence>
<evidence type="ECO:0000313" key="2">
    <source>
        <dbReference type="EMBL" id="ETJ19804.1"/>
    </source>
</evidence>
<dbReference type="Gene3D" id="3.40.50.2000">
    <property type="entry name" value="Glycogen Phosphorylase B"/>
    <property type="match status" value="2"/>
</dbReference>
<dbReference type="GO" id="GO:0016757">
    <property type="term" value="F:glycosyltransferase activity"/>
    <property type="evidence" value="ECO:0007669"/>
    <property type="project" value="InterPro"/>
</dbReference>
<dbReference type="SUPFAM" id="SSF53756">
    <property type="entry name" value="UDP-Glycosyltransferase/glycogen phosphorylase"/>
    <property type="match status" value="1"/>
</dbReference>
<sequence>MEYYIKAIPESIKKYQKIKFYIIGDGEDKLELIKLAKELGIEDNVIFLGYRNDVINIIKQLDLIVLSSLWEGLPLTPIEAFSEGKTIIATDVDGTSEIVKDNFNGILIESKNSKEIADSIVKLYNNKKFKEKLEDSAWQTYKCKFTLENFVREYKLYYYAHVGRCIV</sequence>
<accession>W1WTQ2</accession>
<name>W1WTQ2_9ZZZZ</name>
<protein>
    <submittedName>
        <fullName evidence="2">Putative hexosyltransferase</fullName>
    </submittedName>
</protein>
<comment type="caution">
    <text evidence="2">The sequence shown here is derived from an EMBL/GenBank/DDBJ whole genome shotgun (WGS) entry which is preliminary data.</text>
</comment>
<dbReference type="AlphaFoldDB" id="W1WTQ2"/>
<dbReference type="EMBL" id="AZMM01018477">
    <property type="protein sequence ID" value="ETJ19804.1"/>
    <property type="molecule type" value="Genomic_DNA"/>
</dbReference>
<dbReference type="InterPro" id="IPR001296">
    <property type="entry name" value="Glyco_trans_1"/>
</dbReference>
<keyword evidence="2" id="KW-0808">Transferase</keyword>
<gene>
    <name evidence="2" type="ORF">Q604_UNBC18477G0004</name>
</gene>